<sequence>MIIKFHLIDKLNVIKKYYINSLMIIGPFLAQYFPIDVTEGGMITSFNDVQSLNKSLLIFVTDDGSSTTPKDVQLQKTPSPIDLIVGGRTTFVNDLQFEKALFPMFLTVGKNVTSFS</sequence>
<organism evidence="1 2">
    <name type="scientific">Tritrichomonas musculus</name>
    <dbReference type="NCBI Taxonomy" id="1915356"/>
    <lineage>
        <taxon>Eukaryota</taxon>
        <taxon>Metamonada</taxon>
        <taxon>Parabasalia</taxon>
        <taxon>Tritrichomonadida</taxon>
        <taxon>Tritrichomonadidae</taxon>
        <taxon>Tritrichomonas</taxon>
    </lineage>
</organism>
<keyword evidence="2" id="KW-1185">Reference proteome</keyword>
<name>A0ABR2H9V3_9EUKA</name>
<evidence type="ECO:0000313" key="1">
    <source>
        <dbReference type="EMBL" id="KAK8843014.1"/>
    </source>
</evidence>
<evidence type="ECO:0000313" key="2">
    <source>
        <dbReference type="Proteomes" id="UP001470230"/>
    </source>
</evidence>
<dbReference type="EMBL" id="JAPFFF010000036">
    <property type="protein sequence ID" value="KAK8843014.1"/>
    <property type="molecule type" value="Genomic_DNA"/>
</dbReference>
<gene>
    <name evidence="1" type="ORF">M9Y10_025201</name>
</gene>
<protein>
    <submittedName>
        <fullName evidence="1">Uncharacterized protein</fullName>
    </submittedName>
</protein>
<comment type="caution">
    <text evidence="1">The sequence shown here is derived from an EMBL/GenBank/DDBJ whole genome shotgun (WGS) entry which is preliminary data.</text>
</comment>
<proteinExistence type="predicted"/>
<reference evidence="1 2" key="1">
    <citation type="submission" date="2024-04" db="EMBL/GenBank/DDBJ databases">
        <title>Tritrichomonas musculus Genome.</title>
        <authorList>
            <person name="Alves-Ferreira E."/>
            <person name="Grigg M."/>
            <person name="Lorenzi H."/>
            <person name="Galac M."/>
        </authorList>
    </citation>
    <scope>NUCLEOTIDE SEQUENCE [LARGE SCALE GENOMIC DNA]</scope>
    <source>
        <strain evidence="1 2">EAF2021</strain>
    </source>
</reference>
<dbReference type="Proteomes" id="UP001470230">
    <property type="component" value="Unassembled WGS sequence"/>
</dbReference>
<accession>A0ABR2H9V3</accession>